<dbReference type="EMBL" id="JACLZK010000001">
    <property type="protein sequence ID" value="MBC2882501.1"/>
    <property type="molecule type" value="Genomic_DNA"/>
</dbReference>
<name>A0A842J4G8_9BACT</name>
<dbReference type="Gene3D" id="2.170.130.10">
    <property type="entry name" value="TonB-dependent receptor, plug domain"/>
    <property type="match status" value="1"/>
</dbReference>
<evidence type="ECO:0000256" key="2">
    <source>
        <dbReference type="PROSITE-ProRule" id="PRU01360"/>
    </source>
</evidence>
<dbReference type="InterPro" id="IPR037066">
    <property type="entry name" value="Plug_dom_sf"/>
</dbReference>
<keyword evidence="2" id="KW-0812">Transmembrane</keyword>
<keyword evidence="2" id="KW-0813">Transport</keyword>
<protein>
    <submittedName>
        <fullName evidence="5">TonB-dependent receptor plug domain-containing protein</fullName>
    </submittedName>
</protein>
<keyword evidence="2" id="KW-0998">Cell outer membrane</keyword>
<evidence type="ECO:0000256" key="1">
    <source>
        <dbReference type="ARBA" id="ARBA00022729"/>
    </source>
</evidence>
<dbReference type="GO" id="GO:0009279">
    <property type="term" value="C:cell outer membrane"/>
    <property type="evidence" value="ECO:0007669"/>
    <property type="project" value="UniProtKB-SubCell"/>
</dbReference>
<organism evidence="5 6">
    <name type="scientific">Campylobacter massiliensis</name>
    <dbReference type="NCBI Taxonomy" id="2762557"/>
    <lineage>
        <taxon>Bacteria</taxon>
        <taxon>Pseudomonadati</taxon>
        <taxon>Campylobacterota</taxon>
        <taxon>Epsilonproteobacteria</taxon>
        <taxon>Campylobacterales</taxon>
        <taxon>Campylobacteraceae</taxon>
        <taxon>Campylobacter</taxon>
    </lineage>
</organism>
<keyword evidence="5" id="KW-0675">Receptor</keyword>
<dbReference type="GO" id="GO:0044718">
    <property type="term" value="P:siderophore transmembrane transport"/>
    <property type="evidence" value="ECO:0007669"/>
    <property type="project" value="TreeGrafter"/>
</dbReference>
<dbReference type="PANTHER" id="PTHR30069">
    <property type="entry name" value="TONB-DEPENDENT OUTER MEMBRANE RECEPTOR"/>
    <property type="match status" value="1"/>
</dbReference>
<comment type="subcellular location">
    <subcellularLocation>
        <location evidence="2">Cell outer membrane</location>
        <topology evidence="2">Multi-pass membrane protein</topology>
    </subcellularLocation>
</comment>
<dbReference type="RefSeq" id="WP_185898115.1">
    <property type="nucleotide sequence ID" value="NZ_JACLZK010000001.1"/>
</dbReference>
<dbReference type="InterPro" id="IPR012910">
    <property type="entry name" value="Plug_dom"/>
</dbReference>
<keyword evidence="2" id="KW-0472">Membrane</keyword>
<sequence>MKAFSLSRLTAALLVLTNSALAAEDITLGEVAVTANKISENLKDVPQSISVVNSSELEERGVKNVEELVKTIPNITGVGGMYEGISTRGLNPSIYTSSNPVTVYIGGVAQSNKDAAYIPITNIERVEVYEVLAALSTAKIRSAVS</sequence>
<dbReference type="Pfam" id="PF07715">
    <property type="entry name" value="Plug"/>
    <property type="match status" value="1"/>
</dbReference>
<evidence type="ECO:0000313" key="5">
    <source>
        <dbReference type="EMBL" id="MBC2882501.1"/>
    </source>
</evidence>
<evidence type="ECO:0000256" key="3">
    <source>
        <dbReference type="SAM" id="SignalP"/>
    </source>
</evidence>
<gene>
    <name evidence="5" type="ORF">H7R39_04365</name>
</gene>
<proteinExistence type="inferred from homology"/>
<dbReference type="PANTHER" id="PTHR30069:SF29">
    <property type="entry name" value="HEMOGLOBIN AND HEMOGLOBIN-HAPTOGLOBIN-BINDING PROTEIN 1-RELATED"/>
    <property type="match status" value="1"/>
</dbReference>
<evidence type="ECO:0000313" key="6">
    <source>
        <dbReference type="Proteomes" id="UP000552683"/>
    </source>
</evidence>
<dbReference type="GO" id="GO:0015344">
    <property type="term" value="F:siderophore uptake transmembrane transporter activity"/>
    <property type="evidence" value="ECO:0007669"/>
    <property type="project" value="TreeGrafter"/>
</dbReference>
<dbReference type="AlphaFoldDB" id="A0A842J4G8"/>
<dbReference type="Proteomes" id="UP000552683">
    <property type="component" value="Unassembled WGS sequence"/>
</dbReference>
<dbReference type="InterPro" id="IPR039426">
    <property type="entry name" value="TonB-dep_rcpt-like"/>
</dbReference>
<feature type="domain" description="TonB-dependent receptor plug" evidence="4">
    <location>
        <begin position="42"/>
        <end position="130"/>
    </location>
</feature>
<feature type="signal peptide" evidence="3">
    <location>
        <begin position="1"/>
        <end position="22"/>
    </location>
</feature>
<keyword evidence="1 3" id="KW-0732">Signal</keyword>
<keyword evidence="6" id="KW-1185">Reference proteome</keyword>
<comment type="caution">
    <text evidence="5">The sequence shown here is derived from an EMBL/GenBank/DDBJ whole genome shotgun (WGS) entry which is preliminary data.</text>
</comment>
<dbReference type="SUPFAM" id="SSF56935">
    <property type="entry name" value="Porins"/>
    <property type="match status" value="1"/>
</dbReference>
<evidence type="ECO:0000259" key="4">
    <source>
        <dbReference type="Pfam" id="PF07715"/>
    </source>
</evidence>
<dbReference type="PROSITE" id="PS52016">
    <property type="entry name" value="TONB_DEPENDENT_REC_3"/>
    <property type="match status" value="1"/>
</dbReference>
<accession>A0A842J4G8</accession>
<reference evidence="5 6" key="1">
    <citation type="submission" date="2020-08" db="EMBL/GenBank/DDBJ databases">
        <title>Complete genome and description of Campylobacter massiliensis Marseille-Q3452 sp. nov.</title>
        <authorList>
            <person name="Antezack A."/>
        </authorList>
    </citation>
    <scope>NUCLEOTIDE SEQUENCE [LARGE SCALE GENOMIC DNA]</scope>
    <source>
        <strain evidence="5 6">Marseille-Q3452</strain>
    </source>
</reference>
<comment type="similarity">
    <text evidence="2">Belongs to the TonB-dependent receptor family.</text>
</comment>
<feature type="chain" id="PRO_5032854702" evidence="3">
    <location>
        <begin position="23"/>
        <end position="145"/>
    </location>
</feature>
<keyword evidence="2" id="KW-1134">Transmembrane beta strand</keyword>